<accession>A0A1G7L849</accession>
<dbReference type="InterPro" id="IPR011747">
    <property type="entry name" value="CHP02241"/>
</dbReference>
<evidence type="ECO:0000313" key="2">
    <source>
        <dbReference type="Proteomes" id="UP000199623"/>
    </source>
</evidence>
<dbReference type="Proteomes" id="UP000199623">
    <property type="component" value="Unassembled WGS sequence"/>
</dbReference>
<evidence type="ECO:0000313" key="1">
    <source>
        <dbReference type="EMBL" id="SDF45615.1"/>
    </source>
</evidence>
<dbReference type="GO" id="GO:0005198">
    <property type="term" value="F:structural molecule activity"/>
    <property type="evidence" value="ECO:0007669"/>
    <property type="project" value="InterPro"/>
</dbReference>
<sequence>MSLAHGMAHRFAVTAGAHDLGSWSKVGGLSVKWDVAEYRRGSSDQVVRFAAIPRYEQVKLSRAADAAGTAAVQTWLADVQARGGVPEEGAVEMTTSGGVPVAVWHLREMFPVGWQISEFDASSSKVAVETLTIVHGGFLGPGQKATR</sequence>
<reference evidence="2" key="1">
    <citation type="submission" date="2016-10" db="EMBL/GenBank/DDBJ databases">
        <authorList>
            <person name="Varghese N."/>
            <person name="Submissions S."/>
        </authorList>
    </citation>
    <scope>NUCLEOTIDE SEQUENCE [LARGE SCALE GENOMIC DNA]</scope>
    <source>
        <strain evidence="2">CGMCC 4.3506</strain>
    </source>
</reference>
<dbReference type="Pfam" id="PF06841">
    <property type="entry name" value="Phage_T4_gp19"/>
    <property type="match status" value="1"/>
</dbReference>
<name>A0A1G7L849_9PSEU</name>
<organism evidence="1 2">
    <name type="scientific">Lentzea fradiae</name>
    <dbReference type="NCBI Taxonomy" id="200378"/>
    <lineage>
        <taxon>Bacteria</taxon>
        <taxon>Bacillati</taxon>
        <taxon>Actinomycetota</taxon>
        <taxon>Actinomycetes</taxon>
        <taxon>Pseudonocardiales</taxon>
        <taxon>Pseudonocardiaceae</taxon>
        <taxon>Lentzea</taxon>
    </lineage>
</organism>
<keyword evidence="2" id="KW-1185">Reference proteome</keyword>
<dbReference type="PANTHER" id="PTHR38009">
    <property type="entry name" value="CONSERVED HYPOTHETICAL PHAGE TAIL PROTEIN"/>
    <property type="match status" value="1"/>
</dbReference>
<dbReference type="EMBL" id="FNCC01000001">
    <property type="protein sequence ID" value="SDF45615.1"/>
    <property type="molecule type" value="Genomic_DNA"/>
</dbReference>
<dbReference type="InterPro" id="IPR010667">
    <property type="entry name" value="Phage_T4_Gp19"/>
</dbReference>
<dbReference type="PANTHER" id="PTHR38009:SF1">
    <property type="entry name" value="CONSERVED HYPOTHETICAL PHAGE TAIL PROTEIN"/>
    <property type="match status" value="1"/>
</dbReference>
<protein>
    <submittedName>
        <fullName evidence="1">Conserved hypothetical phage tail region protein</fullName>
    </submittedName>
</protein>
<proteinExistence type="predicted"/>
<dbReference type="STRING" id="200378.SAMN05216553_101722"/>
<dbReference type="AlphaFoldDB" id="A0A1G7L849"/>
<gene>
    <name evidence="1" type="ORF">SAMN05216553_101722</name>
</gene>